<keyword evidence="2" id="KW-1185">Reference proteome</keyword>
<evidence type="ECO:0000313" key="1">
    <source>
        <dbReference type="EMBL" id="KAF2679778.1"/>
    </source>
</evidence>
<protein>
    <submittedName>
        <fullName evidence="1">Uncharacterized protein</fullName>
    </submittedName>
</protein>
<sequence>MASSSNNTVNMDQSTGLVNATSTLRATALLPTQERSESVLLTLFSDEDISQIHCRLDYEEHAYLVANLPKLERNSRARVRAVEAELNKFQEHSAVTQADLDMIQVLTAIRIQAARMNAAAVLLIKMSRTALTPTKTLDHVPSSDPLPSAIDACDQFGQALAEADKRLDKIIEKTDGLYESFRASGDPVWEAQRRRDDAAMRLKEGKLWKEAGGQADAEVWGGVEKALGELGGKLRGFEDALFGAAKKILEDNE</sequence>
<reference evidence="1" key="1">
    <citation type="journal article" date="2020" name="Stud. Mycol.">
        <title>101 Dothideomycetes genomes: a test case for predicting lifestyles and emergence of pathogens.</title>
        <authorList>
            <person name="Haridas S."/>
            <person name="Albert R."/>
            <person name="Binder M."/>
            <person name="Bloem J."/>
            <person name="Labutti K."/>
            <person name="Salamov A."/>
            <person name="Andreopoulos B."/>
            <person name="Baker S."/>
            <person name="Barry K."/>
            <person name="Bills G."/>
            <person name="Bluhm B."/>
            <person name="Cannon C."/>
            <person name="Castanera R."/>
            <person name="Culley D."/>
            <person name="Daum C."/>
            <person name="Ezra D."/>
            <person name="Gonzalez J."/>
            <person name="Henrissat B."/>
            <person name="Kuo A."/>
            <person name="Liang C."/>
            <person name="Lipzen A."/>
            <person name="Lutzoni F."/>
            <person name="Magnuson J."/>
            <person name="Mondo S."/>
            <person name="Nolan M."/>
            <person name="Ohm R."/>
            <person name="Pangilinan J."/>
            <person name="Park H.-J."/>
            <person name="Ramirez L."/>
            <person name="Alfaro M."/>
            <person name="Sun H."/>
            <person name="Tritt A."/>
            <person name="Yoshinaga Y."/>
            <person name="Zwiers L.-H."/>
            <person name="Turgeon B."/>
            <person name="Goodwin S."/>
            <person name="Spatafora J."/>
            <person name="Crous P."/>
            <person name="Grigoriev I."/>
        </authorList>
    </citation>
    <scope>NUCLEOTIDE SEQUENCE</scope>
    <source>
        <strain evidence="1">CBS 122367</strain>
    </source>
</reference>
<dbReference type="Proteomes" id="UP000799291">
    <property type="component" value="Unassembled WGS sequence"/>
</dbReference>
<gene>
    <name evidence="1" type="ORF">K458DRAFT_393617</name>
</gene>
<name>A0A6G1INV4_9PLEO</name>
<dbReference type="EMBL" id="MU005601">
    <property type="protein sequence ID" value="KAF2679778.1"/>
    <property type="molecule type" value="Genomic_DNA"/>
</dbReference>
<proteinExistence type="predicted"/>
<dbReference type="AlphaFoldDB" id="A0A6G1INV4"/>
<organism evidence="1 2">
    <name type="scientific">Lentithecium fluviatile CBS 122367</name>
    <dbReference type="NCBI Taxonomy" id="1168545"/>
    <lineage>
        <taxon>Eukaryota</taxon>
        <taxon>Fungi</taxon>
        <taxon>Dikarya</taxon>
        <taxon>Ascomycota</taxon>
        <taxon>Pezizomycotina</taxon>
        <taxon>Dothideomycetes</taxon>
        <taxon>Pleosporomycetidae</taxon>
        <taxon>Pleosporales</taxon>
        <taxon>Massarineae</taxon>
        <taxon>Lentitheciaceae</taxon>
        <taxon>Lentithecium</taxon>
    </lineage>
</organism>
<evidence type="ECO:0000313" key="2">
    <source>
        <dbReference type="Proteomes" id="UP000799291"/>
    </source>
</evidence>
<accession>A0A6G1INV4</accession>